<evidence type="ECO:0000256" key="7">
    <source>
        <dbReference type="ARBA" id="ARBA00023002"/>
    </source>
</evidence>
<comment type="similarity">
    <text evidence="2">Belongs to the cytochrome c oxidase IV family.</text>
</comment>
<reference evidence="10 11" key="1">
    <citation type="submission" date="2019-02" db="EMBL/GenBank/DDBJ databases">
        <title>Genome sequencing of the rare red list fungi Bondarzewia mesenterica.</title>
        <authorList>
            <person name="Buettner E."/>
            <person name="Kellner H."/>
        </authorList>
    </citation>
    <scope>NUCLEOTIDE SEQUENCE [LARGE SCALE GENOMIC DNA]</scope>
    <source>
        <strain evidence="10 11">DSM 108281</strain>
    </source>
</reference>
<dbReference type="Gene3D" id="1.10.442.10">
    <property type="entry name" value="Cytochrome c oxidase subunit IV"/>
    <property type="match status" value="1"/>
</dbReference>
<keyword evidence="11" id="KW-1185">Reference proteome</keyword>
<name>A0A4S4LS09_9AGAM</name>
<evidence type="ECO:0000256" key="9">
    <source>
        <dbReference type="ARBA" id="ARBA00023136"/>
    </source>
</evidence>
<gene>
    <name evidence="10" type="ORF">EW146_g7233</name>
</gene>
<comment type="subcellular location">
    <subcellularLocation>
        <location evidence="1">Mitochondrion inner membrane</location>
        <topology evidence="1">Single-pass membrane protein</topology>
    </subcellularLocation>
</comment>
<dbReference type="EMBL" id="SGPL01000401">
    <property type="protein sequence ID" value="THH12940.1"/>
    <property type="molecule type" value="Genomic_DNA"/>
</dbReference>
<dbReference type="GO" id="GO:0005743">
    <property type="term" value="C:mitochondrial inner membrane"/>
    <property type="evidence" value="ECO:0007669"/>
    <property type="project" value="UniProtKB-SubCell"/>
</dbReference>
<keyword evidence="3" id="KW-0812">Transmembrane</keyword>
<dbReference type="Pfam" id="PF02936">
    <property type="entry name" value="COX4"/>
    <property type="match status" value="1"/>
</dbReference>
<dbReference type="SUPFAM" id="SSF81406">
    <property type="entry name" value="Mitochondrial cytochrome c oxidase subunit IV"/>
    <property type="match status" value="1"/>
</dbReference>
<dbReference type="Proteomes" id="UP000310158">
    <property type="component" value="Unassembled WGS sequence"/>
</dbReference>
<dbReference type="GO" id="GO:0006123">
    <property type="term" value="P:mitochondrial electron transport, cytochrome c to oxygen"/>
    <property type="evidence" value="ECO:0007669"/>
    <property type="project" value="InterPro"/>
</dbReference>
<dbReference type="AlphaFoldDB" id="A0A4S4LS09"/>
<keyword evidence="6" id="KW-1133">Transmembrane helix</keyword>
<organism evidence="10 11">
    <name type="scientific">Bondarzewia mesenterica</name>
    <dbReference type="NCBI Taxonomy" id="1095465"/>
    <lineage>
        <taxon>Eukaryota</taxon>
        <taxon>Fungi</taxon>
        <taxon>Dikarya</taxon>
        <taxon>Basidiomycota</taxon>
        <taxon>Agaricomycotina</taxon>
        <taxon>Agaricomycetes</taxon>
        <taxon>Russulales</taxon>
        <taxon>Bondarzewiaceae</taxon>
        <taxon>Bondarzewia</taxon>
    </lineage>
</organism>
<evidence type="ECO:0000256" key="6">
    <source>
        <dbReference type="ARBA" id="ARBA00022989"/>
    </source>
</evidence>
<dbReference type="PANTHER" id="PTHR10707:SF10">
    <property type="entry name" value="CYTOCHROME C OXIDASE SUBUNIT 4"/>
    <property type="match status" value="1"/>
</dbReference>
<keyword evidence="7" id="KW-0560">Oxidoreductase</keyword>
<keyword evidence="5" id="KW-0809">Transit peptide</keyword>
<evidence type="ECO:0000313" key="10">
    <source>
        <dbReference type="EMBL" id="THH12940.1"/>
    </source>
</evidence>
<comment type="caution">
    <text evidence="10">The sequence shown here is derived from an EMBL/GenBank/DDBJ whole genome shotgun (WGS) entry which is preliminary data.</text>
</comment>
<evidence type="ECO:0000256" key="4">
    <source>
        <dbReference type="ARBA" id="ARBA00022792"/>
    </source>
</evidence>
<keyword evidence="4" id="KW-0999">Mitochondrion inner membrane</keyword>
<evidence type="ECO:0000313" key="11">
    <source>
        <dbReference type="Proteomes" id="UP000310158"/>
    </source>
</evidence>
<evidence type="ECO:0000256" key="2">
    <source>
        <dbReference type="ARBA" id="ARBA00008135"/>
    </source>
</evidence>
<dbReference type="InterPro" id="IPR004203">
    <property type="entry name" value="Cyt_c_oxidase_su4_fam"/>
</dbReference>
<dbReference type="GO" id="GO:0045277">
    <property type="term" value="C:respiratory chain complex IV"/>
    <property type="evidence" value="ECO:0007669"/>
    <property type="project" value="InterPro"/>
</dbReference>
<sequence length="209" mass="22690">MHPALRIAARPARRCFTTAAHPIASSSSSAQASVIPLSNVEAQWEKMSAEDQISVHQQLEVLQKKDWKELSLDQKKAGVFAGTELTSFLTISSSTCTRVMSILRPLTVVLRRVWPTRTRAPINPPGTSTKVTAGVFGLIAASAVIYASFRAIAPAPPRTINKEWEEATNERAREAKINPISGAYSLFLANASPRVSSEGYTGKGYVSHK</sequence>
<dbReference type="PANTHER" id="PTHR10707">
    <property type="entry name" value="CYTOCHROME C OXIDASE SUBUNIT IV"/>
    <property type="match status" value="1"/>
</dbReference>
<protein>
    <recommendedName>
        <fullName evidence="12">Cytochrome c oxidase subunit IV</fullName>
    </recommendedName>
</protein>
<keyword evidence="8" id="KW-0496">Mitochondrion</keyword>
<evidence type="ECO:0000256" key="8">
    <source>
        <dbReference type="ARBA" id="ARBA00023128"/>
    </source>
</evidence>
<dbReference type="InterPro" id="IPR036639">
    <property type="entry name" value="Cyt_c_oxidase_su4_sf"/>
</dbReference>
<evidence type="ECO:0000256" key="3">
    <source>
        <dbReference type="ARBA" id="ARBA00022692"/>
    </source>
</evidence>
<dbReference type="OrthoDB" id="186013at2759"/>
<evidence type="ECO:0008006" key="12">
    <source>
        <dbReference type="Google" id="ProtNLM"/>
    </source>
</evidence>
<proteinExistence type="inferred from homology"/>
<evidence type="ECO:0000256" key="1">
    <source>
        <dbReference type="ARBA" id="ARBA00004434"/>
    </source>
</evidence>
<dbReference type="GO" id="GO:0016491">
    <property type="term" value="F:oxidoreductase activity"/>
    <property type="evidence" value="ECO:0007669"/>
    <property type="project" value="UniProtKB-KW"/>
</dbReference>
<keyword evidence="9" id="KW-0472">Membrane</keyword>
<accession>A0A4S4LS09</accession>
<evidence type="ECO:0000256" key="5">
    <source>
        <dbReference type="ARBA" id="ARBA00022946"/>
    </source>
</evidence>